<organism evidence="1">
    <name type="scientific">uncultured delta proteobacterium HF0070_15B21</name>
    <dbReference type="NCBI Taxonomy" id="710825"/>
    <lineage>
        <taxon>Bacteria</taxon>
        <taxon>Deltaproteobacteria</taxon>
        <taxon>environmental samples</taxon>
    </lineage>
</organism>
<sequence>MRIRKTLITYDHVVEFLKNRLSQPPCGNDHDFLPMLEEGSATFRVSMNVLLKKGFRKAYRQIVEGL</sequence>
<accession>E0XXD0</accession>
<dbReference type="AlphaFoldDB" id="E0XXD0"/>
<evidence type="ECO:0000313" key="1">
    <source>
        <dbReference type="EMBL" id="ADI19071.1"/>
    </source>
</evidence>
<reference evidence="1" key="1">
    <citation type="journal article" date="2011" name="Environ. Microbiol.">
        <title>Time-series analyses of Monterey Bay coastal microbial picoplankton using a 'genome proxy' microarray.</title>
        <authorList>
            <person name="Rich V.I."/>
            <person name="Pham V.D."/>
            <person name="Eppley J."/>
            <person name="Shi Y."/>
            <person name="DeLong E.F."/>
        </authorList>
    </citation>
    <scope>NUCLEOTIDE SEQUENCE</scope>
</reference>
<proteinExistence type="predicted"/>
<name>E0XXD0_9DELT</name>
<dbReference type="EMBL" id="GU474909">
    <property type="protein sequence ID" value="ADI19071.1"/>
    <property type="molecule type" value="Genomic_DNA"/>
</dbReference>
<protein>
    <submittedName>
        <fullName evidence="1">Uncharacterized protein</fullName>
    </submittedName>
</protein>